<dbReference type="AlphaFoldDB" id="A0A1T4XHN7"/>
<feature type="transmembrane region" description="Helical" evidence="7">
    <location>
        <begin position="203"/>
        <end position="223"/>
    </location>
</feature>
<evidence type="ECO:0000256" key="6">
    <source>
        <dbReference type="ARBA" id="ARBA00023136"/>
    </source>
</evidence>
<feature type="transmembrane region" description="Helical" evidence="7">
    <location>
        <begin position="260"/>
        <end position="282"/>
    </location>
</feature>
<evidence type="ECO:0000259" key="8">
    <source>
        <dbReference type="Pfam" id="PF01773"/>
    </source>
</evidence>
<keyword evidence="4 7" id="KW-0812">Transmembrane</keyword>
<feature type="domain" description="Concentrative nucleoside transporter C-terminal" evidence="9">
    <location>
        <begin position="203"/>
        <end position="412"/>
    </location>
</feature>
<name>A0A1T4XHN7_9BACT</name>
<keyword evidence="5 7" id="KW-1133">Transmembrane helix</keyword>
<evidence type="ECO:0000256" key="2">
    <source>
        <dbReference type="ARBA" id="ARBA00009033"/>
    </source>
</evidence>
<dbReference type="InterPro" id="IPR008276">
    <property type="entry name" value="C_nuclsd_transpt"/>
</dbReference>
<feature type="transmembrane region" description="Helical" evidence="7">
    <location>
        <begin position="6"/>
        <end position="21"/>
    </location>
</feature>
<dbReference type="InterPro" id="IPR011657">
    <property type="entry name" value="CNT_C_dom"/>
</dbReference>
<feature type="transmembrane region" description="Helical" evidence="7">
    <location>
        <begin position="395"/>
        <end position="416"/>
    </location>
</feature>
<dbReference type="Pfam" id="PF07662">
    <property type="entry name" value="Nucleos_tra2_C"/>
    <property type="match status" value="1"/>
</dbReference>
<accession>A0A1T4XHN7</accession>
<protein>
    <submittedName>
        <fullName evidence="11">Concentrative nucleoside transporter, CNT family</fullName>
    </submittedName>
</protein>
<gene>
    <name evidence="11" type="ORF">SAMN02745166_01461</name>
</gene>
<reference evidence="12" key="1">
    <citation type="submission" date="2017-02" db="EMBL/GenBank/DDBJ databases">
        <authorList>
            <person name="Varghese N."/>
            <person name="Submissions S."/>
        </authorList>
    </citation>
    <scope>NUCLEOTIDE SEQUENCE [LARGE SCALE GENOMIC DNA]</scope>
    <source>
        <strain evidence="12">ATCC 700200</strain>
    </source>
</reference>
<dbReference type="Pfam" id="PF01773">
    <property type="entry name" value="Nucleos_tra2_N"/>
    <property type="match status" value="1"/>
</dbReference>
<feature type="domain" description="Concentrative nucleoside transporter N-terminal" evidence="8">
    <location>
        <begin position="8"/>
        <end position="81"/>
    </location>
</feature>
<evidence type="ECO:0000256" key="5">
    <source>
        <dbReference type="ARBA" id="ARBA00022989"/>
    </source>
</evidence>
<dbReference type="PANTHER" id="PTHR10590">
    <property type="entry name" value="SODIUM/NUCLEOSIDE COTRANSPORTER"/>
    <property type="match status" value="1"/>
</dbReference>
<dbReference type="GO" id="GO:0005337">
    <property type="term" value="F:nucleoside transmembrane transporter activity"/>
    <property type="evidence" value="ECO:0007669"/>
    <property type="project" value="InterPro"/>
</dbReference>
<dbReference type="PANTHER" id="PTHR10590:SF4">
    <property type="entry name" value="SOLUTE CARRIER FAMILY 28 MEMBER 3"/>
    <property type="match status" value="1"/>
</dbReference>
<dbReference type="EMBL" id="FUYE01000004">
    <property type="protein sequence ID" value="SKA88641.1"/>
    <property type="molecule type" value="Genomic_DNA"/>
</dbReference>
<dbReference type="Pfam" id="PF07670">
    <property type="entry name" value="Gate"/>
    <property type="match status" value="1"/>
</dbReference>
<evidence type="ECO:0000313" key="12">
    <source>
        <dbReference type="Proteomes" id="UP000190774"/>
    </source>
</evidence>
<sequence length="417" mass="44097">MSAATAFLGLVVFILLAWILSSQRRLFPWRTVIAGLGLQFLLGWLILGTQAGAWFFNQLDGVFKKLLSFANEGVSLVFGPLANTEVLARSWGPENTFVFVVTVTGTIILVSAISSALYHYGILQRVVRLMAWGMRRLMGTSGSESLASAANVFMGQSEAPLVIKPYLASMTRSELMALMTGGMATIAGGVMAAYVSFGISAGHLLTASFMSAPAALMMAKILLPETQVSETAHGADRSPPRESVNGIDAICIGAGDGMKLAINVMAMLIAFVSMVALANYLLSLGLGVVGITDAHPLQTVLGWINAPFAWLMGIPWKDCQVVGSILGERIVLNEFVSYLNLSQLSQKGVALDVRSQTIATYALCGFANFSSIAIQIGGISALVPSRREELAKLGGKSMIGGLLACYSTACVAAIIMP</sequence>
<feature type="transmembrane region" description="Helical" evidence="7">
    <location>
        <begin position="358"/>
        <end position="383"/>
    </location>
</feature>
<evidence type="ECO:0000256" key="3">
    <source>
        <dbReference type="ARBA" id="ARBA00022475"/>
    </source>
</evidence>
<dbReference type="GO" id="GO:0015293">
    <property type="term" value="F:symporter activity"/>
    <property type="evidence" value="ECO:0007669"/>
    <property type="project" value="TreeGrafter"/>
</dbReference>
<evidence type="ECO:0000313" key="11">
    <source>
        <dbReference type="EMBL" id="SKA88641.1"/>
    </source>
</evidence>
<evidence type="ECO:0000259" key="9">
    <source>
        <dbReference type="Pfam" id="PF07662"/>
    </source>
</evidence>
<keyword evidence="12" id="KW-1185">Reference proteome</keyword>
<dbReference type="GO" id="GO:0005886">
    <property type="term" value="C:plasma membrane"/>
    <property type="evidence" value="ECO:0007669"/>
    <property type="project" value="UniProtKB-SubCell"/>
</dbReference>
<keyword evidence="6 7" id="KW-0472">Membrane</keyword>
<evidence type="ECO:0000256" key="4">
    <source>
        <dbReference type="ARBA" id="ARBA00022692"/>
    </source>
</evidence>
<feature type="transmembrane region" description="Helical" evidence="7">
    <location>
        <begin position="33"/>
        <end position="56"/>
    </location>
</feature>
<comment type="similarity">
    <text evidence="2">Belongs to the concentrative nucleoside transporter (CNT) (TC 2.A.41) family.</text>
</comment>
<dbReference type="STRING" id="48467.SAMN02745166_01461"/>
<dbReference type="OrthoDB" id="9766455at2"/>
<evidence type="ECO:0000256" key="7">
    <source>
        <dbReference type="SAM" id="Phobius"/>
    </source>
</evidence>
<organism evidence="11 12">
    <name type="scientific">Prosthecobacter debontii</name>
    <dbReference type="NCBI Taxonomy" id="48467"/>
    <lineage>
        <taxon>Bacteria</taxon>
        <taxon>Pseudomonadati</taxon>
        <taxon>Verrucomicrobiota</taxon>
        <taxon>Verrucomicrobiia</taxon>
        <taxon>Verrucomicrobiales</taxon>
        <taxon>Verrucomicrobiaceae</taxon>
        <taxon>Prosthecobacter</taxon>
    </lineage>
</organism>
<keyword evidence="3" id="KW-1003">Cell membrane</keyword>
<evidence type="ECO:0000259" key="10">
    <source>
        <dbReference type="Pfam" id="PF07670"/>
    </source>
</evidence>
<dbReference type="InterPro" id="IPR002668">
    <property type="entry name" value="CNT_N_dom"/>
</dbReference>
<dbReference type="Proteomes" id="UP000190774">
    <property type="component" value="Unassembled WGS sequence"/>
</dbReference>
<comment type="subcellular location">
    <subcellularLocation>
        <location evidence="1">Cell membrane</location>
        <topology evidence="1">Multi-pass membrane protein</topology>
    </subcellularLocation>
</comment>
<dbReference type="InterPro" id="IPR011642">
    <property type="entry name" value="Gate_dom"/>
</dbReference>
<feature type="domain" description="Nucleoside transporter/FeoB GTPase Gate" evidence="10">
    <location>
        <begin position="101"/>
        <end position="198"/>
    </location>
</feature>
<evidence type="ECO:0000256" key="1">
    <source>
        <dbReference type="ARBA" id="ARBA00004651"/>
    </source>
</evidence>
<feature type="transmembrane region" description="Helical" evidence="7">
    <location>
        <begin position="175"/>
        <end position="197"/>
    </location>
</feature>
<proteinExistence type="inferred from homology"/>
<feature type="transmembrane region" description="Helical" evidence="7">
    <location>
        <begin position="97"/>
        <end position="120"/>
    </location>
</feature>
<dbReference type="RefSeq" id="WP_078812664.1">
    <property type="nucleotide sequence ID" value="NZ_FUYE01000004.1"/>
</dbReference>